<keyword evidence="6 8" id="KW-0472">Membrane</keyword>
<keyword evidence="5 8" id="KW-1133">Transmembrane helix</keyword>
<evidence type="ECO:0000256" key="6">
    <source>
        <dbReference type="ARBA" id="ARBA00023136"/>
    </source>
</evidence>
<name>A0A1U7Q0M4_9FLAO</name>
<dbReference type="InterPro" id="IPR005744">
    <property type="entry name" value="Hy-lIII"/>
</dbReference>
<keyword evidence="3" id="KW-1003">Cell membrane</keyword>
<accession>A0A1U7Q0M4</accession>
<dbReference type="Proteomes" id="UP000187261">
    <property type="component" value="Unassembled WGS sequence"/>
</dbReference>
<dbReference type="InterPro" id="IPR004254">
    <property type="entry name" value="AdipoR/HlyIII-related"/>
</dbReference>
<keyword evidence="10" id="KW-1185">Reference proteome</keyword>
<dbReference type="GO" id="GO:0140911">
    <property type="term" value="F:pore-forming activity"/>
    <property type="evidence" value="ECO:0007669"/>
    <property type="project" value="InterPro"/>
</dbReference>
<evidence type="ECO:0000256" key="1">
    <source>
        <dbReference type="ARBA" id="ARBA00004651"/>
    </source>
</evidence>
<dbReference type="EMBL" id="FTPU01000032">
    <property type="protein sequence ID" value="SIT97808.1"/>
    <property type="molecule type" value="Genomic_DNA"/>
</dbReference>
<feature type="transmembrane region" description="Helical" evidence="8">
    <location>
        <begin position="70"/>
        <end position="94"/>
    </location>
</feature>
<feature type="transmembrane region" description="Helical" evidence="8">
    <location>
        <begin position="106"/>
        <end position="124"/>
    </location>
</feature>
<keyword evidence="7" id="KW-0862">Zinc</keyword>
<organism evidence="9 10">
    <name type="scientific">Epilithonimonas bovis DSM 19482</name>
    <dbReference type="NCBI Taxonomy" id="1121284"/>
    <lineage>
        <taxon>Bacteria</taxon>
        <taxon>Pseudomonadati</taxon>
        <taxon>Bacteroidota</taxon>
        <taxon>Flavobacteriia</taxon>
        <taxon>Flavobacteriales</taxon>
        <taxon>Weeksellaceae</taxon>
        <taxon>Chryseobacterium group</taxon>
        <taxon>Epilithonimonas</taxon>
    </lineage>
</organism>
<evidence type="ECO:0000313" key="10">
    <source>
        <dbReference type="Proteomes" id="UP000187261"/>
    </source>
</evidence>
<proteinExistence type="inferred from homology"/>
<dbReference type="Pfam" id="PF03006">
    <property type="entry name" value="HlyIII"/>
    <property type="match status" value="1"/>
</dbReference>
<keyword evidence="4 8" id="KW-0812">Transmembrane</keyword>
<dbReference type="STRING" id="1121284.SAMN05660493_02536"/>
<dbReference type="PANTHER" id="PTHR20855">
    <property type="entry name" value="ADIPOR/PROGESTIN RECEPTOR-RELATED"/>
    <property type="match status" value="1"/>
</dbReference>
<feature type="transmembrane region" description="Helical" evidence="8">
    <location>
        <begin position="217"/>
        <end position="237"/>
    </location>
</feature>
<evidence type="ECO:0000256" key="5">
    <source>
        <dbReference type="ARBA" id="ARBA00022989"/>
    </source>
</evidence>
<gene>
    <name evidence="9" type="ORF">SAMN05660493_02536</name>
</gene>
<evidence type="ECO:0000256" key="2">
    <source>
        <dbReference type="ARBA" id="ARBA00008488"/>
    </source>
</evidence>
<dbReference type="GO" id="GO:0005886">
    <property type="term" value="C:plasma membrane"/>
    <property type="evidence" value="ECO:0007669"/>
    <property type="project" value="UniProtKB-SubCell"/>
</dbReference>
<comment type="similarity">
    <text evidence="2">Belongs to the UPF0073 (Hly-III) family.</text>
</comment>
<sequence length="238" mass="27074">MLSQRYYIGTLILKESNIDRYTLKFETMPKKNRKKEEFYNVITHGFGAVLSVIALVLMIIHSVFSGNPMALAVSLVFGLSLVILYTASTAYHAAYRLKWKKIGQKIDHLSIYILIAGTYTPIALLGLKGVWGWTMFGIIWGLVLVGFIFKFSPLRKNEKISLTLYALMGWLCIVAIKPMIENLSVGALTFIILGGLFYTFGIYFYAKDRKPYYHPIWHLFVLGGSISHFCAVFFFILP</sequence>
<dbReference type="AlphaFoldDB" id="A0A1U7Q0M4"/>
<feature type="binding site" evidence="7">
    <location>
        <position position="214"/>
    </location>
    <ligand>
        <name>Zn(2+)</name>
        <dbReference type="ChEBI" id="CHEBI:29105"/>
    </ligand>
</feature>
<evidence type="ECO:0000313" key="9">
    <source>
        <dbReference type="EMBL" id="SIT97808.1"/>
    </source>
</evidence>
<dbReference type="NCBIfam" id="TIGR01065">
    <property type="entry name" value="hlyIII"/>
    <property type="match status" value="1"/>
</dbReference>
<feature type="binding site" evidence="7">
    <location>
        <position position="218"/>
    </location>
    <ligand>
        <name>Zn(2+)</name>
        <dbReference type="ChEBI" id="CHEBI:29105"/>
    </ligand>
</feature>
<evidence type="ECO:0000256" key="4">
    <source>
        <dbReference type="ARBA" id="ARBA00022692"/>
    </source>
</evidence>
<feature type="transmembrane region" description="Helical" evidence="8">
    <location>
        <begin position="186"/>
        <end position="205"/>
    </location>
</feature>
<reference evidence="10" key="1">
    <citation type="submission" date="2016-10" db="EMBL/GenBank/DDBJ databases">
        <authorList>
            <person name="Varghese N."/>
            <person name="Submissions S."/>
        </authorList>
    </citation>
    <scope>NUCLEOTIDE SEQUENCE [LARGE SCALE GENOMIC DNA]</scope>
    <source>
        <strain evidence="10">DSM 19482</strain>
    </source>
</reference>
<dbReference type="PANTHER" id="PTHR20855:SF3">
    <property type="entry name" value="LD03007P"/>
    <property type="match status" value="1"/>
</dbReference>
<feature type="transmembrane region" description="Helical" evidence="8">
    <location>
        <begin position="130"/>
        <end position="149"/>
    </location>
</feature>
<keyword evidence="7" id="KW-0479">Metal-binding</keyword>
<feature type="transmembrane region" description="Helical" evidence="8">
    <location>
        <begin position="161"/>
        <end position="180"/>
    </location>
</feature>
<evidence type="ECO:0000256" key="3">
    <source>
        <dbReference type="ARBA" id="ARBA00022475"/>
    </source>
</evidence>
<protein>
    <submittedName>
        <fullName evidence="9">Hemolysin III</fullName>
    </submittedName>
</protein>
<evidence type="ECO:0000256" key="7">
    <source>
        <dbReference type="PIRSR" id="PIRSR604254-1"/>
    </source>
</evidence>
<feature type="binding site" evidence="7">
    <location>
        <position position="92"/>
    </location>
    <ligand>
        <name>Zn(2+)</name>
        <dbReference type="ChEBI" id="CHEBI:29105"/>
    </ligand>
</feature>
<dbReference type="GO" id="GO:0046872">
    <property type="term" value="F:metal ion binding"/>
    <property type="evidence" value="ECO:0007669"/>
    <property type="project" value="UniProtKB-KW"/>
</dbReference>
<evidence type="ECO:0000256" key="8">
    <source>
        <dbReference type="SAM" id="Phobius"/>
    </source>
</evidence>
<comment type="subcellular location">
    <subcellularLocation>
        <location evidence="1">Cell membrane</location>
        <topology evidence="1">Multi-pass membrane protein</topology>
    </subcellularLocation>
</comment>
<feature type="transmembrane region" description="Helical" evidence="8">
    <location>
        <begin position="38"/>
        <end position="64"/>
    </location>
</feature>